<dbReference type="EMBL" id="NBNE01003944">
    <property type="protein sequence ID" value="OWZ06481.1"/>
    <property type="molecule type" value="Genomic_DNA"/>
</dbReference>
<keyword evidence="2" id="KW-1185">Reference proteome</keyword>
<proteinExistence type="predicted"/>
<name>A0A225VLN8_9STRA</name>
<dbReference type="AlphaFoldDB" id="A0A225VLN8"/>
<protein>
    <submittedName>
        <fullName evidence="1">Uncharacterized protein</fullName>
    </submittedName>
</protein>
<evidence type="ECO:0000313" key="2">
    <source>
        <dbReference type="Proteomes" id="UP000198211"/>
    </source>
</evidence>
<sequence length="168" mass="18824">MPSKSNNYGIRFYAAVGWDAPYVHYALGQRIGKQSTIYPAPGQSHVLLRTSLYNTLRSNEVASVLGNDSLVSNGGSSSHLLRSPSVYRLTVSCNFYTMYTFAKVILAFTEGEVHTIITWNKQAVEAADMRVDEAERDEWELVAAVHLEPGWKEQEEDHNNTQKCLPKA</sequence>
<gene>
    <name evidence="1" type="ORF">PHMEG_00021259</name>
</gene>
<comment type="caution">
    <text evidence="1">The sequence shown here is derived from an EMBL/GenBank/DDBJ whole genome shotgun (WGS) entry which is preliminary data.</text>
</comment>
<organism evidence="1 2">
    <name type="scientific">Phytophthora megakarya</name>
    <dbReference type="NCBI Taxonomy" id="4795"/>
    <lineage>
        <taxon>Eukaryota</taxon>
        <taxon>Sar</taxon>
        <taxon>Stramenopiles</taxon>
        <taxon>Oomycota</taxon>
        <taxon>Peronosporomycetes</taxon>
        <taxon>Peronosporales</taxon>
        <taxon>Peronosporaceae</taxon>
        <taxon>Phytophthora</taxon>
    </lineage>
</organism>
<accession>A0A225VLN8</accession>
<dbReference type="Proteomes" id="UP000198211">
    <property type="component" value="Unassembled WGS sequence"/>
</dbReference>
<evidence type="ECO:0000313" key="1">
    <source>
        <dbReference type="EMBL" id="OWZ06481.1"/>
    </source>
</evidence>
<reference evidence="2" key="1">
    <citation type="submission" date="2017-03" db="EMBL/GenBank/DDBJ databases">
        <title>Phytopthora megakarya and P. palmivora, two closely related causual agents of cacao black pod achieved similar genome size and gene model numbers by different mechanisms.</title>
        <authorList>
            <person name="Ali S."/>
            <person name="Shao J."/>
            <person name="Larry D.J."/>
            <person name="Kronmiller B."/>
            <person name="Shen D."/>
            <person name="Strem M.D."/>
            <person name="Melnick R.L."/>
            <person name="Guiltinan M.J."/>
            <person name="Tyler B.M."/>
            <person name="Meinhardt L.W."/>
            <person name="Bailey B.A."/>
        </authorList>
    </citation>
    <scope>NUCLEOTIDE SEQUENCE [LARGE SCALE GENOMIC DNA]</scope>
    <source>
        <strain evidence="2">zdho120</strain>
    </source>
</reference>